<dbReference type="RefSeq" id="WP_155419172.1">
    <property type="nucleotide sequence ID" value="NZ_JBHMAS010000042.1"/>
</dbReference>
<comment type="caution">
    <text evidence="2">The sequence shown here is derived from an EMBL/GenBank/DDBJ whole genome shotgun (WGS) entry which is preliminary data.</text>
</comment>
<feature type="region of interest" description="Disordered" evidence="1">
    <location>
        <begin position="24"/>
        <end position="54"/>
    </location>
</feature>
<feature type="compositionally biased region" description="Basic residues" evidence="1">
    <location>
        <begin position="35"/>
        <end position="47"/>
    </location>
</feature>
<organism evidence="2 3">
    <name type="scientific">Rhodococcus baikonurensis</name>
    <dbReference type="NCBI Taxonomy" id="172041"/>
    <lineage>
        <taxon>Bacteria</taxon>
        <taxon>Bacillati</taxon>
        <taxon>Actinomycetota</taxon>
        <taxon>Actinomycetes</taxon>
        <taxon>Mycobacteriales</taxon>
        <taxon>Nocardiaceae</taxon>
        <taxon>Rhodococcus</taxon>
        <taxon>Rhodococcus erythropolis group</taxon>
    </lineage>
</organism>
<dbReference type="EMBL" id="JBHMAS010000042">
    <property type="protein sequence ID" value="MFB9781363.1"/>
    <property type="molecule type" value="Genomic_DNA"/>
</dbReference>
<keyword evidence="3" id="KW-1185">Reference proteome</keyword>
<dbReference type="Proteomes" id="UP001589587">
    <property type="component" value="Unassembled WGS sequence"/>
</dbReference>
<evidence type="ECO:0000313" key="3">
    <source>
        <dbReference type="Proteomes" id="UP001589587"/>
    </source>
</evidence>
<sequence length="54" mass="6025">MATKKRTDATTPASPEQLRARLELRRSSAASKHVPTPRKGTRRKQRARAIAAGW</sequence>
<accession>A0ABV5XFX3</accession>
<protein>
    <submittedName>
        <fullName evidence="2">Uncharacterized protein</fullName>
    </submittedName>
</protein>
<gene>
    <name evidence="2" type="ORF">ACFFQ6_16850</name>
</gene>
<reference evidence="2 3" key="1">
    <citation type="submission" date="2024-09" db="EMBL/GenBank/DDBJ databases">
        <authorList>
            <person name="Sun Q."/>
            <person name="Mori K."/>
        </authorList>
    </citation>
    <scope>NUCLEOTIDE SEQUENCE [LARGE SCALE GENOMIC DNA]</scope>
    <source>
        <strain evidence="2 3">JCM 11411</strain>
    </source>
</reference>
<evidence type="ECO:0000256" key="1">
    <source>
        <dbReference type="SAM" id="MobiDB-lite"/>
    </source>
</evidence>
<proteinExistence type="predicted"/>
<name>A0ABV5XFX3_9NOCA</name>
<evidence type="ECO:0000313" key="2">
    <source>
        <dbReference type="EMBL" id="MFB9781363.1"/>
    </source>
</evidence>